<dbReference type="Proteomes" id="UP000624041">
    <property type="component" value="Unassembled WGS sequence"/>
</dbReference>
<dbReference type="Pfam" id="PF26325">
    <property type="entry name" value="YhjD"/>
    <property type="match status" value="1"/>
</dbReference>
<dbReference type="AlphaFoldDB" id="A0A917XW25"/>
<evidence type="ECO:0000313" key="1">
    <source>
        <dbReference type="EMBL" id="GGN54782.1"/>
    </source>
</evidence>
<keyword evidence="2" id="KW-1185">Reference proteome</keyword>
<dbReference type="InterPro" id="IPR058600">
    <property type="entry name" value="YhjD-like"/>
</dbReference>
<proteinExistence type="predicted"/>
<accession>A0A917XW25</accession>
<sequence>MKDLVLRFITLPMAVQVFKQDKEQLQKSKVHIIYFNLIDSILEKMQEDFNKLKVEMYSKHHLDVRYLGKENGMVKYTINKEEIGFSPNELRDNTEELMKEYLINVEIKSKELIWGN</sequence>
<gene>
    <name evidence="1" type="ORF">GCM10007971_12900</name>
</gene>
<protein>
    <submittedName>
        <fullName evidence="1">Uncharacterized protein</fullName>
    </submittedName>
</protein>
<reference evidence="1" key="1">
    <citation type="journal article" date="2014" name="Int. J. Syst. Evol. Microbiol.">
        <title>Complete genome sequence of Corynebacterium casei LMG S-19264T (=DSM 44701T), isolated from a smear-ripened cheese.</title>
        <authorList>
            <consortium name="US DOE Joint Genome Institute (JGI-PGF)"/>
            <person name="Walter F."/>
            <person name="Albersmeier A."/>
            <person name="Kalinowski J."/>
            <person name="Ruckert C."/>
        </authorList>
    </citation>
    <scope>NUCLEOTIDE SEQUENCE</scope>
    <source>
        <strain evidence="1">JCM 17251</strain>
    </source>
</reference>
<organism evidence="1 2">
    <name type="scientific">Oceanobacillus indicireducens</name>
    <dbReference type="NCBI Taxonomy" id="1004261"/>
    <lineage>
        <taxon>Bacteria</taxon>
        <taxon>Bacillati</taxon>
        <taxon>Bacillota</taxon>
        <taxon>Bacilli</taxon>
        <taxon>Bacillales</taxon>
        <taxon>Bacillaceae</taxon>
        <taxon>Oceanobacillus</taxon>
    </lineage>
</organism>
<dbReference type="RefSeq" id="WP_188856499.1">
    <property type="nucleotide sequence ID" value="NZ_BMOS01000007.1"/>
</dbReference>
<reference evidence="1" key="2">
    <citation type="submission" date="2020-09" db="EMBL/GenBank/DDBJ databases">
        <authorList>
            <person name="Sun Q."/>
            <person name="Ohkuma M."/>
        </authorList>
    </citation>
    <scope>NUCLEOTIDE SEQUENCE</scope>
    <source>
        <strain evidence="1">JCM 17251</strain>
    </source>
</reference>
<name>A0A917XW25_9BACI</name>
<dbReference type="EMBL" id="BMOS01000007">
    <property type="protein sequence ID" value="GGN54782.1"/>
    <property type="molecule type" value="Genomic_DNA"/>
</dbReference>
<comment type="caution">
    <text evidence="1">The sequence shown here is derived from an EMBL/GenBank/DDBJ whole genome shotgun (WGS) entry which is preliminary data.</text>
</comment>
<evidence type="ECO:0000313" key="2">
    <source>
        <dbReference type="Proteomes" id="UP000624041"/>
    </source>
</evidence>